<protein>
    <submittedName>
        <fullName evidence="1">Uncharacterized protein</fullName>
    </submittedName>
</protein>
<name>A0A0E9PCA2_ANGAN</name>
<dbReference type="EMBL" id="GBXM01107109">
    <property type="protein sequence ID" value="JAH01468.1"/>
    <property type="molecule type" value="Transcribed_RNA"/>
</dbReference>
<evidence type="ECO:0000313" key="1">
    <source>
        <dbReference type="EMBL" id="JAH01468.1"/>
    </source>
</evidence>
<accession>A0A0E9PCA2</accession>
<reference evidence="1" key="1">
    <citation type="submission" date="2014-11" db="EMBL/GenBank/DDBJ databases">
        <authorList>
            <person name="Amaro Gonzalez C."/>
        </authorList>
    </citation>
    <scope>NUCLEOTIDE SEQUENCE</scope>
</reference>
<dbReference type="AlphaFoldDB" id="A0A0E9PCA2"/>
<proteinExistence type="predicted"/>
<organism evidence="1">
    <name type="scientific">Anguilla anguilla</name>
    <name type="common">European freshwater eel</name>
    <name type="synonym">Muraena anguilla</name>
    <dbReference type="NCBI Taxonomy" id="7936"/>
    <lineage>
        <taxon>Eukaryota</taxon>
        <taxon>Metazoa</taxon>
        <taxon>Chordata</taxon>
        <taxon>Craniata</taxon>
        <taxon>Vertebrata</taxon>
        <taxon>Euteleostomi</taxon>
        <taxon>Actinopterygii</taxon>
        <taxon>Neopterygii</taxon>
        <taxon>Teleostei</taxon>
        <taxon>Anguilliformes</taxon>
        <taxon>Anguillidae</taxon>
        <taxon>Anguilla</taxon>
    </lineage>
</organism>
<reference evidence="1" key="2">
    <citation type="journal article" date="2015" name="Fish Shellfish Immunol.">
        <title>Early steps in the European eel (Anguilla anguilla)-Vibrio vulnificus interaction in the gills: Role of the RtxA13 toxin.</title>
        <authorList>
            <person name="Callol A."/>
            <person name="Pajuelo D."/>
            <person name="Ebbesson L."/>
            <person name="Teles M."/>
            <person name="MacKenzie S."/>
            <person name="Amaro C."/>
        </authorList>
    </citation>
    <scope>NUCLEOTIDE SEQUENCE</scope>
</reference>
<sequence length="18" mass="2035">MHGRAIIPPRVSIAFVRD</sequence>